<keyword evidence="9" id="KW-1185">Reference proteome</keyword>
<dbReference type="PANTHER" id="PTHR12677:SF59">
    <property type="entry name" value="GOLGI APPARATUS MEMBRANE PROTEIN TVP38-RELATED"/>
    <property type="match status" value="1"/>
</dbReference>
<proteinExistence type="inferred from homology"/>
<evidence type="ECO:0000256" key="2">
    <source>
        <dbReference type="ARBA" id="ARBA00022475"/>
    </source>
</evidence>
<keyword evidence="3 6" id="KW-0812">Transmembrane</keyword>
<feature type="transmembrane region" description="Helical" evidence="6">
    <location>
        <begin position="223"/>
        <end position="243"/>
    </location>
</feature>
<keyword evidence="2 6" id="KW-1003">Cell membrane</keyword>
<feature type="transmembrane region" description="Helical" evidence="6">
    <location>
        <begin position="145"/>
        <end position="170"/>
    </location>
</feature>
<dbReference type="Pfam" id="PF09335">
    <property type="entry name" value="VTT_dom"/>
    <property type="match status" value="1"/>
</dbReference>
<feature type="transmembrane region" description="Helical" evidence="6">
    <location>
        <begin position="176"/>
        <end position="195"/>
    </location>
</feature>
<evidence type="ECO:0000313" key="8">
    <source>
        <dbReference type="EMBL" id="MBP1858121.1"/>
    </source>
</evidence>
<sequence>MPAANAETAEHAQPVVLRLMPLVLLALGLAAAYGLGWHRYVSLGWLADQRAVLMDMVARYPLKAAALFFIVYVVVVALSVPAASVLTIFAGFLFGWLMGGVIVVIAATIGSCILFAGARTVFGDILRRRAGPFLSRFSDGFTRNAFGYLLVLRLAPVFPFFVVNIAPAFFPVSLRTFAFATVIGIMPGTFAYTWLGRGCEQVIGTAAQEGRLLMLSDFLTRELSFAFSALAVIAALPLIVQFVREKRQAAGNVGKD</sequence>
<organism evidence="8 9">
    <name type="scientific">Rhizobium herbae</name>
    <dbReference type="NCBI Taxonomy" id="508661"/>
    <lineage>
        <taxon>Bacteria</taxon>
        <taxon>Pseudomonadati</taxon>
        <taxon>Pseudomonadota</taxon>
        <taxon>Alphaproteobacteria</taxon>
        <taxon>Hyphomicrobiales</taxon>
        <taxon>Rhizobiaceae</taxon>
        <taxon>Rhizobium/Agrobacterium group</taxon>
        <taxon>Rhizobium</taxon>
    </lineage>
</organism>
<dbReference type="PANTHER" id="PTHR12677">
    <property type="entry name" value="GOLGI APPARATUS MEMBRANE PROTEIN TVP38-RELATED"/>
    <property type="match status" value="1"/>
</dbReference>
<evidence type="ECO:0000256" key="1">
    <source>
        <dbReference type="ARBA" id="ARBA00004651"/>
    </source>
</evidence>
<comment type="similarity">
    <text evidence="6">Belongs to the TVP38/TMEM64 family.</text>
</comment>
<dbReference type="EMBL" id="JAGGJV010000002">
    <property type="protein sequence ID" value="MBP1858121.1"/>
    <property type="molecule type" value="Genomic_DNA"/>
</dbReference>
<evidence type="ECO:0000313" key="9">
    <source>
        <dbReference type="Proteomes" id="UP000823786"/>
    </source>
</evidence>
<keyword evidence="4 6" id="KW-1133">Transmembrane helix</keyword>
<accession>A0ABS4EJK3</accession>
<evidence type="ECO:0000256" key="5">
    <source>
        <dbReference type="ARBA" id="ARBA00023136"/>
    </source>
</evidence>
<protein>
    <recommendedName>
        <fullName evidence="6">TVP38/TMEM64 family membrane protein</fullName>
    </recommendedName>
</protein>
<keyword evidence="5 6" id="KW-0472">Membrane</keyword>
<dbReference type="RefSeq" id="WP_327791245.1">
    <property type="nucleotide sequence ID" value="NZ_JAGGJV010000002.1"/>
</dbReference>
<feature type="transmembrane region" description="Helical" evidence="6">
    <location>
        <begin position="64"/>
        <end position="90"/>
    </location>
</feature>
<evidence type="ECO:0000259" key="7">
    <source>
        <dbReference type="Pfam" id="PF09335"/>
    </source>
</evidence>
<evidence type="ECO:0000256" key="6">
    <source>
        <dbReference type="RuleBase" id="RU366058"/>
    </source>
</evidence>
<reference evidence="8 9" key="1">
    <citation type="submission" date="2021-03" db="EMBL/GenBank/DDBJ databases">
        <title>Genomic Encyclopedia of Type Strains, Phase IV (KMG-IV): sequencing the most valuable type-strain genomes for metagenomic binning, comparative biology and taxonomic classification.</title>
        <authorList>
            <person name="Goeker M."/>
        </authorList>
    </citation>
    <scope>NUCLEOTIDE SEQUENCE [LARGE SCALE GENOMIC DNA]</scope>
    <source>
        <strain evidence="8 9">DSM 26427</strain>
    </source>
</reference>
<feature type="domain" description="VTT" evidence="7">
    <location>
        <begin position="83"/>
        <end position="197"/>
    </location>
</feature>
<evidence type="ECO:0000256" key="3">
    <source>
        <dbReference type="ARBA" id="ARBA00022692"/>
    </source>
</evidence>
<comment type="caution">
    <text evidence="8">The sequence shown here is derived from an EMBL/GenBank/DDBJ whole genome shotgun (WGS) entry which is preliminary data.</text>
</comment>
<gene>
    <name evidence="8" type="ORF">J2Z75_001617</name>
</gene>
<feature type="transmembrane region" description="Helical" evidence="6">
    <location>
        <begin position="15"/>
        <end position="35"/>
    </location>
</feature>
<dbReference type="InterPro" id="IPR032816">
    <property type="entry name" value="VTT_dom"/>
</dbReference>
<comment type="subcellular location">
    <subcellularLocation>
        <location evidence="1 6">Cell membrane</location>
        <topology evidence="1 6">Multi-pass membrane protein</topology>
    </subcellularLocation>
</comment>
<dbReference type="Proteomes" id="UP000823786">
    <property type="component" value="Unassembled WGS sequence"/>
</dbReference>
<evidence type="ECO:0000256" key="4">
    <source>
        <dbReference type="ARBA" id="ARBA00022989"/>
    </source>
</evidence>
<feature type="transmembrane region" description="Helical" evidence="6">
    <location>
        <begin position="96"/>
        <end position="118"/>
    </location>
</feature>
<name>A0ABS4EJK3_9HYPH</name>
<dbReference type="InterPro" id="IPR015414">
    <property type="entry name" value="TMEM64"/>
</dbReference>